<organism evidence="1 2">
    <name type="scientific">Oceanispirochaeta crateris</name>
    <dbReference type="NCBI Taxonomy" id="2518645"/>
    <lineage>
        <taxon>Bacteria</taxon>
        <taxon>Pseudomonadati</taxon>
        <taxon>Spirochaetota</taxon>
        <taxon>Spirochaetia</taxon>
        <taxon>Spirochaetales</taxon>
        <taxon>Spirochaetaceae</taxon>
        <taxon>Oceanispirochaeta</taxon>
    </lineage>
</organism>
<dbReference type="Proteomes" id="UP000324209">
    <property type="component" value="Chromosome"/>
</dbReference>
<dbReference type="RefSeq" id="WP_149485283.1">
    <property type="nucleotide sequence ID" value="NZ_CP036150.1"/>
</dbReference>
<sequence length="166" mass="18782">MSTASNTLKLIDVLNKELETLEEYNKGCESLHKHVVAKNWTTLENVLNTLKCESEKLNSLDLLRESLIQNLKEEHSLPGECSFGLLLTHLDTPGQSEIKILKQKIRHAVNILQTRINGIGTYTESQTCALRDVLDELIPDQKGRIYNSRGTASILESKPLLFNHQF</sequence>
<dbReference type="EMBL" id="CP036150">
    <property type="protein sequence ID" value="QEN07201.1"/>
    <property type="molecule type" value="Genomic_DNA"/>
</dbReference>
<reference evidence="1 2" key="1">
    <citation type="submission" date="2019-02" db="EMBL/GenBank/DDBJ databases">
        <title>Complete Genome Sequence and Methylome Analysis of free living Spirochaetas.</title>
        <authorList>
            <person name="Fomenkov A."/>
            <person name="Dubinina G."/>
            <person name="Leshcheva N."/>
            <person name="Mikheeva N."/>
            <person name="Grabovich M."/>
            <person name="Vincze T."/>
            <person name="Roberts R.J."/>
        </authorList>
    </citation>
    <scope>NUCLEOTIDE SEQUENCE [LARGE SCALE GENOMIC DNA]</scope>
    <source>
        <strain evidence="1 2">K2</strain>
    </source>
</reference>
<gene>
    <name evidence="1" type="ORF">EXM22_04045</name>
</gene>
<keyword evidence="2" id="KW-1185">Reference proteome</keyword>
<dbReference type="OrthoDB" id="360957at2"/>
<evidence type="ECO:0000313" key="1">
    <source>
        <dbReference type="EMBL" id="QEN07201.1"/>
    </source>
</evidence>
<dbReference type="KEGG" id="ock:EXM22_04045"/>
<proteinExistence type="predicted"/>
<accession>A0A5C1QI06</accession>
<evidence type="ECO:0008006" key="3">
    <source>
        <dbReference type="Google" id="ProtNLM"/>
    </source>
</evidence>
<protein>
    <recommendedName>
        <fullName evidence="3">Flagellar protein FlgN</fullName>
    </recommendedName>
</protein>
<evidence type="ECO:0000313" key="2">
    <source>
        <dbReference type="Proteomes" id="UP000324209"/>
    </source>
</evidence>
<dbReference type="AlphaFoldDB" id="A0A5C1QI06"/>
<name>A0A5C1QI06_9SPIO</name>